<gene>
    <name evidence="1" type="ordered locus">PAE0016</name>
</gene>
<dbReference type="STRING" id="178306.PAE0016"/>
<keyword evidence="2" id="KW-1185">Reference proteome</keyword>
<sequence>MAESLKLLEAEVKTQIQHVAREIDQLRQRIP</sequence>
<evidence type="ECO:0000313" key="2">
    <source>
        <dbReference type="Proteomes" id="UP000002439"/>
    </source>
</evidence>
<dbReference type="HOGENOM" id="CLU_3394543_0_0_2"/>
<dbReference type="AlphaFoldDB" id="Q8ZZY5"/>
<reference evidence="1 2" key="1">
    <citation type="journal article" date="2002" name="Proc. Natl. Acad. Sci. U.S.A.">
        <title>Genome sequence of the hyperthermophilic crenarchaeon Pyrobaculum aerophilum.</title>
        <authorList>
            <person name="Fitz-Gibbon S.T."/>
            <person name="Ladner H."/>
            <person name="Kim U.J."/>
            <person name="Stetter K.O."/>
            <person name="Simon M.I."/>
            <person name="Miller J.H."/>
        </authorList>
    </citation>
    <scope>NUCLEOTIDE SEQUENCE [LARGE SCALE GENOMIC DNA]</scope>
    <source>
        <strain evidence="2">ATCC 51768 / DSM 7523 / JCM 9630 / CIP 104966 / NBRC 100827 / IM2</strain>
    </source>
</reference>
<dbReference type="InParanoid" id="Q8ZZY5"/>
<dbReference type="EnsemblBacteria" id="AAL62504">
    <property type="protein sequence ID" value="AAL62504"/>
    <property type="gene ID" value="PAE0016"/>
</dbReference>
<dbReference type="EMBL" id="AE009441">
    <property type="protein sequence ID" value="AAL62504.1"/>
    <property type="molecule type" value="Genomic_DNA"/>
</dbReference>
<evidence type="ECO:0000313" key="1">
    <source>
        <dbReference type="EMBL" id="AAL62504.1"/>
    </source>
</evidence>
<dbReference type="KEGG" id="pai:PAE0016"/>
<accession>Q8ZZY5</accession>
<organism evidence="1 2">
    <name type="scientific">Pyrobaculum aerophilum (strain ATCC 51768 / DSM 7523 / JCM 9630 / CIP 104966 / NBRC 100827 / IM2)</name>
    <dbReference type="NCBI Taxonomy" id="178306"/>
    <lineage>
        <taxon>Archaea</taxon>
        <taxon>Thermoproteota</taxon>
        <taxon>Thermoprotei</taxon>
        <taxon>Thermoproteales</taxon>
        <taxon>Thermoproteaceae</taxon>
        <taxon>Pyrobaculum</taxon>
    </lineage>
</organism>
<dbReference type="Proteomes" id="UP000002439">
    <property type="component" value="Chromosome"/>
</dbReference>
<proteinExistence type="predicted"/>
<protein>
    <submittedName>
        <fullName evidence="1">Uncharacterized protein</fullName>
    </submittedName>
</protein>
<name>Q8ZZY5_PYRAE</name>